<dbReference type="STRING" id="50429.A0A2B4RRB6"/>
<dbReference type="Pfam" id="PF26215">
    <property type="entry name" value="HTH_animal"/>
    <property type="match status" value="1"/>
</dbReference>
<evidence type="ECO:0000256" key="9">
    <source>
        <dbReference type="ARBA" id="ARBA00023242"/>
    </source>
</evidence>
<dbReference type="PANTHER" id="PTHR15975:SF0">
    <property type="entry name" value="CCR4-NOT TRANSCRIPTION COMPLEX SUBUNIT 11"/>
    <property type="match status" value="1"/>
</dbReference>
<dbReference type="SUPFAM" id="SSF53448">
    <property type="entry name" value="Nucleotide-diphospho-sugar transferases"/>
    <property type="match status" value="1"/>
</dbReference>
<feature type="region of interest" description="Disordered" evidence="10">
    <location>
        <begin position="411"/>
        <end position="453"/>
    </location>
</feature>
<reference evidence="13" key="1">
    <citation type="journal article" date="2017" name="bioRxiv">
        <title>Comparative analysis of the genomes of Stylophora pistillata and Acropora digitifera provides evidence for extensive differences between species of corals.</title>
        <authorList>
            <person name="Voolstra C.R."/>
            <person name="Li Y."/>
            <person name="Liew Y.J."/>
            <person name="Baumgarten S."/>
            <person name="Zoccola D."/>
            <person name="Flot J.-F."/>
            <person name="Tambutte S."/>
            <person name="Allemand D."/>
            <person name="Aranda M."/>
        </authorList>
    </citation>
    <scope>NUCLEOTIDE SEQUENCE [LARGE SCALE GENOMIC DNA]</scope>
</reference>
<keyword evidence="8" id="KW-0804">Transcription</keyword>
<feature type="compositionally biased region" description="Basic and acidic residues" evidence="10">
    <location>
        <begin position="1379"/>
        <end position="1411"/>
    </location>
</feature>
<dbReference type="CDD" id="cd00761">
    <property type="entry name" value="Glyco_tranf_GTA_type"/>
    <property type="match status" value="1"/>
</dbReference>
<dbReference type="InterPro" id="IPR019312">
    <property type="entry name" value="CNOT11"/>
</dbReference>
<feature type="compositionally biased region" description="Basic residues" evidence="10">
    <location>
        <begin position="420"/>
        <end position="434"/>
    </location>
</feature>
<comment type="similarity">
    <text evidence="3">Belongs to the CNOT11 family.</text>
</comment>
<evidence type="ECO:0000256" key="2">
    <source>
        <dbReference type="ARBA" id="ARBA00004496"/>
    </source>
</evidence>
<dbReference type="InterPro" id="IPR011658">
    <property type="entry name" value="PA14_dom"/>
</dbReference>
<evidence type="ECO:0000256" key="6">
    <source>
        <dbReference type="ARBA" id="ARBA00023015"/>
    </source>
</evidence>
<dbReference type="Pfam" id="PF07691">
    <property type="entry name" value="PA14"/>
    <property type="match status" value="1"/>
</dbReference>
<evidence type="ECO:0000313" key="13">
    <source>
        <dbReference type="Proteomes" id="UP000225706"/>
    </source>
</evidence>
<dbReference type="Pfam" id="PF10155">
    <property type="entry name" value="CNOT11"/>
    <property type="match status" value="2"/>
</dbReference>
<dbReference type="Gene3D" id="3.90.550.10">
    <property type="entry name" value="Spore Coat Polysaccharide Biosynthesis Protein SpsA, Chain A"/>
    <property type="match status" value="1"/>
</dbReference>
<feature type="domain" description="PA14" evidence="11">
    <location>
        <begin position="948"/>
        <end position="1112"/>
    </location>
</feature>
<evidence type="ECO:0000259" key="11">
    <source>
        <dbReference type="PROSITE" id="PS51820"/>
    </source>
</evidence>
<evidence type="ECO:0000313" key="12">
    <source>
        <dbReference type="EMBL" id="PFX20984.1"/>
    </source>
</evidence>
<keyword evidence="9" id="KW-0539">Nucleus</keyword>
<feature type="region of interest" description="Disordered" evidence="10">
    <location>
        <begin position="908"/>
        <end position="930"/>
    </location>
</feature>
<dbReference type="GO" id="GO:0030014">
    <property type="term" value="C:CCR4-NOT complex"/>
    <property type="evidence" value="ECO:0007669"/>
    <property type="project" value="InterPro"/>
</dbReference>
<name>A0A2B4RRB6_STYPI</name>
<organism evidence="12 13">
    <name type="scientific">Stylophora pistillata</name>
    <name type="common">Smooth cauliflower coral</name>
    <dbReference type="NCBI Taxonomy" id="50429"/>
    <lineage>
        <taxon>Eukaryota</taxon>
        <taxon>Metazoa</taxon>
        <taxon>Cnidaria</taxon>
        <taxon>Anthozoa</taxon>
        <taxon>Hexacorallia</taxon>
        <taxon>Scleractinia</taxon>
        <taxon>Astrocoeniina</taxon>
        <taxon>Pocilloporidae</taxon>
        <taxon>Stylophora</taxon>
    </lineage>
</organism>
<dbReference type="InterPro" id="IPR037524">
    <property type="entry name" value="PA14/GLEYA"/>
</dbReference>
<dbReference type="InterPro" id="IPR008428">
    <property type="entry name" value="Chond_GalNAc"/>
</dbReference>
<evidence type="ECO:0000256" key="3">
    <source>
        <dbReference type="ARBA" id="ARBA00008030"/>
    </source>
</evidence>
<gene>
    <name evidence="12" type="primary">CNOT11</name>
    <name evidence="12" type="ORF">AWC38_SpisGene14537</name>
</gene>
<dbReference type="GO" id="GO:0005634">
    <property type="term" value="C:nucleus"/>
    <property type="evidence" value="ECO:0007669"/>
    <property type="project" value="UniProtKB-SubCell"/>
</dbReference>
<keyword evidence="7" id="KW-0943">RNA-mediated gene silencing</keyword>
<evidence type="ECO:0000256" key="4">
    <source>
        <dbReference type="ARBA" id="ARBA00014872"/>
    </source>
</evidence>
<dbReference type="GO" id="GO:0032580">
    <property type="term" value="C:Golgi cisterna membrane"/>
    <property type="evidence" value="ECO:0007669"/>
    <property type="project" value="InterPro"/>
</dbReference>
<accession>A0A2B4RRB6</accession>
<feature type="region of interest" description="Disordered" evidence="10">
    <location>
        <begin position="1231"/>
        <end position="1268"/>
    </location>
</feature>
<sequence length="1974" mass="225877">MPGLDVAVSFLNVLNGLHPSIHFTMELSNNDSIPFIGTLITKNGNKLETQVYRKPTNTGLLLHFQSHTDLRYKKCLIKTMVHRAKELSSTHQAFVDECRHLKSMFHRLGYPSSLVNFIIDKCDYSSTPDTKTKSVETLRVSIPFKDQISVNIAKRQMRDLSSKIGIDVQPVYTSKKLEQDLKLKEIKPRILNQHSVVYCFKCDLCDSNYVGYTTRHLFQRIADHRYSAIGRHLRDAHGNIDLLNESHILAEDSLAVASFETIASSLHQRFNKNEHFQIGSAMLMLLQQPDLLPSTSQRIVVLFLLYEMYRAEPIANNPFASVFVHVLGGGPELPKNGEEWHEIRRGQLENLKHISKEMNSLLKLMINPLAKDRPSATALTQHPVLCPLAAKSKAQLRKELNAEKFKNEVLSRSDGSRLSRTAKKVKRKEKKKKNRGEVRNEGEKGEEREKGVETKSRFQSISFIEASSNDENRVSGLESLPTLSQAEKSFLYLLITTPSRDLLKKTPRQVLVLDFPGGGQNIDLSSLQLALTEKNSQLPDLSCCGLPAVLADADPDASSGFDSTAASQITETLVTGLNPPSELNLRPVFARIPPPLYSCDDELVWMNPTGEVHTVEWDSTMCVTNSAGAEVRRLMNKALKAPLVMQQQQQVLSELEKDPKLVYHVGLTPNKLPDLVENNPLIAIEVLLKLMQSNQITEYFSVLVNMEMSLHSMEVVNRLTTAVDLPQEFVHLYISNCISTCENIKDKYMQNRLVRLDLFIEVQAFCIEFSRIREAAGLFRLLRTLDCAKTSFNVDDQDLARTFIDPEREFDVNEILMELNGNSDAASDDDDDWKTAFNEKAKHQVEKKKNFNGKWRETISRENIDHGDKRKLNQMPNESEALNFTTPSTTVSGLKLLFSLQNDTIQSVHSDKEKASGKASPKIHRKESHVDHLQAPNHTWTKFPWRKNMVGSLNVHIWQACCGSTTHDLRRNRFFPLYPDIRLTVGKFFLRHMQADYGQRIFGYVHPPVSGKYTFAISSDDSSELWLSSDENPSKVKLIAWVGNRTLLSVTFKTKIAQFDKYKTQLSRPVLLHKGQKYFIEALHKQGNLQEHILVGWKIPGSNEFRHLTGSSISAAINDSIASKDVTKYANFIPQDLPSHSHYRTNLKLDQNVYKFGSEDLRDVAHKANFVDERDIENIFPSCPYNPSYLVNFKLKRYEGVHLIHDTSRYPNDYSELSHMRQYDQCALRRNRDSHGNQVSSPSSEPNSKQRLHEDSHGNPKSSLPPNLKFKQRLYEDGSIAVFKNSKVFLPLSFAKSAAEKERVKEQLLEAQMDLLDMKRLSQHANQQAFQSMEDPSFVAGDSSEKIDKKKGSEARERLKRRDSDAVSIDRVKKRTLRKRESVRKQRNSEDKIRHSNVEPQQRSRVEEVVKKRQSRDAPLSSREETPRDSLVRRSNGYVSSKGNQRKLLSLNSKSAGSIDSITVTSNAPRNNKERIANTSSYEAIPTRRLAGRVANRSLHEFMPAEKQSRQKGPFRSYLPVSYNLAELFPEREANSSRNGLQQRSRGRISFYPVDEEDDRMTRMNSAREFVRKMIYAVQMYNHRVNSRTLAEGVRRKFGVALKIPNVVKIPDYNGWIFHQNRTMCASDGNLLLNDAVANSVVNRYMRALRQATNSKYSLKNILNVEENHDVLLGDRYLIDLELNVEGKNSTVRLSQYVYQKIGKTDFCLPEGFVLNQHATVHIIIPVKNQGKWVQHLIDNMVELYLETGDPHVNIIIVDFSSTDIDVEAALERSQLKRYQVRKLKGPFQRAYGIQAGAALVKNPRDIIFMCDLHLQIPSNIVDIIRKHCVQRKMAFAPIVARLHCGFSPSLPFGFWELQGYGLFAMYKSDFTRVGGMNYKEFRTTWGGEDWELLDRVLQDKMEVERLRVPKFYHYFHSKKGMWGSRNLFNSYRKDMFDSYDHQGDTDVITLYSKSKERAEDYQRLPSNERSHGR</sequence>
<feature type="compositionally biased region" description="Polar residues" evidence="10">
    <location>
        <begin position="1236"/>
        <end position="1249"/>
    </location>
</feature>
<feature type="compositionally biased region" description="Basic and acidic residues" evidence="10">
    <location>
        <begin position="1422"/>
        <end position="1432"/>
    </location>
</feature>
<dbReference type="PANTHER" id="PTHR15975">
    <property type="entry name" value="CCR4-NOT TRANSCRIPTION COMPLEX SUBUNIT 11"/>
    <property type="match status" value="1"/>
</dbReference>
<dbReference type="InterPro" id="IPR029044">
    <property type="entry name" value="Nucleotide-diphossugar_trans"/>
</dbReference>
<evidence type="ECO:0000256" key="10">
    <source>
        <dbReference type="SAM" id="MobiDB-lite"/>
    </source>
</evidence>
<keyword evidence="13" id="KW-1185">Reference proteome</keyword>
<protein>
    <recommendedName>
        <fullName evidence="4">CCR4-NOT transcription complex subunit 11</fullName>
    </recommendedName>
</protein>
<dbReference type="GO" id="GO:0008376">
    <property type="term" value="F:acetylgalactosaminyltransferase activity"/>
    <property type="evidence" value="ECO:0007669"/>
    <property type="project" value="InterPro"/>
</dbReference>
<evidence type="ECO:0000256" key="7">
    <source>
        <dbReference type="ARBA" id="ARBA00023158"/>
    </source>
</evidence>
<dbReference type="GO" id="GO:0031047">
    <property type="term" value="P:regulatory ncRNA-mediated gene silencing"/>
    <property type="evidence" value="ECO:0007669"/>
    <property type="project" value="UniProtKB-KW"/>
</dbReference>
<dbReference type="Gene3D" id="1.10.510.10">
    <property type="entry name" value="Transferase(Phosphotransferase) domain 1"/>
    <property type="match status" value="1"/>
</dbReference>
<feature type="compositionally biased region" description="Basic and acidic residues" evidence="10">
    <location>
        <begin position="1343"/>
        <end position="1371"/>
    </location>
</feature>
<dbReference type="Proteomes" id="UP000225706">
    <property type="component" value="Unassembled WGS sequence"/>
</dbReference>
<feature type="region of interest" description="Disordered" evidence="10">
    <location>
        <begin position="1326"/>
        <end position="1452"/>
    </location>
</feature>
<dbReference type="SMART" id="SM00758">
    <property type="entry name" value="PA14"/>
    <property type="match status" value="1"/>
</dbReference>
<evidence type="ECO:0000256" key="1">
    <source>
        <dbReference type="ARBA" id="ARBA00004123"/>
    </source>
</evidence>
<proteinExistence type="inferred from homology"/>
<comment type="caution">
    <text evidence="12">The sequence shown here is derived from an EMBL/GenBank/DDBJ whole genome shotgun (WGS) entry which is preliminary data.</text>
</comment>
<comment type="subcellular location">
    <subcellularLocation>
        <location evidence="2">Cytoplasm</location>
    </subcellularLocation>
    <subcellularLocation>
        <location evidence="1">Nucleus</location>
    </subcellularLocation>
</comment>
<feature type="compositionally biased region" description="Basic and acidic residues" evidence="10">
    <location>
        <begin position="435"/>
        <end position="453"/>
    </location>
</feature>
<dbReference type="Pfam" id="PF05679">
    <property type="entry name" value="CHGN"/>
    <property type="match status" value="1"/>
</dbReference>
<dbReference type="PROSITE" id="PS51820">
    <property type="entry name" value="PA14"/>
    <property type="match status" value="1"/>
</dbReference>
<evidence type="ECO:0000256" key="5">
    <source>
        <dbReference type="ARBA" id="ARBA00022490"/>
    </source>
</evidence>
<dbReference type="SUPFAM" id="SSF56988">
    <property type="entry name" value="Anthrax protective antigen"/>
    <property type="match status" value="1"/>
</dbReference>
<dbReference type="EMBL" id="LSMT01000296">
    <property type="protein sequence ID" value="PFX20984.1"/>
    <property type="molecule type" value="Genomic_DNA"/>
</dbReference>
<keyword evidence="5" id="KW-0963">Cytoplasm</keyword>
<dbReference type="OrthoDB" id="5337378at2759"/>
<evidence type="ECO:0000256" key="8">
    <source>
        <dbReference type="ARBA" id="ARBA00023163"/>
    </source>
</evidence>
<keyword evidence="6" id="KW-0805">Transcription regulation</keyword>
<dbReference type="InterPro" id="IPR058912">
    <property type="entry name" value="HTH_animal"/>
</dbReference>